<evidence type="ECO:0000313" key="2">
    <source>
        <dbReference type="EMBL" id="GAA4402566.1"/>
    </source>
</evidence>
<proteinExistence type="predicted"/>
<gene>
    <name evidence="2" type="ORF">GCM10023147_43330</name>
</gene>
<dbReference type="RefSeq" id="WP_345000036.1">
    <property type="nucleotide sequence ID" value="NZ_BAABFR010000099.1"/>
</dbReference>
<sequence length="180" mass="18753">MSIREKIRPCVRRPVPLAAASAGVGAVIALSIAAFLPQSTAPAAAPVAASTSPGEHDAVPDPAAFLAAAPPDQPYLGWAIQHHQPYIFLAHNGAGRTCMTWVLQSDGQVFGFAGGGPYRIGLLPAQRLTDIPQAQWAETLRCTMPDSWISIAPIPASEMPHPSAGLQPGDPVLTMPVPQG</sequence>
<feature type="region of interest" description="Disordered" evidence="1">
    <location>
        <begin position="159"/>
        <end position="180"/>
    </location>
</feature>
<evidence type="ECO:0000313" key="3">
    <source>
        <dbReference type="Proteomes" id="UP001500635"/>
    </source>
</evidence>
<evidence type="ECO:0000256" key="1">
    <source>
        <dbReference type="SAM" id="MobiDB-lite"/>
    </source>
</evidence>
<protein>
    <submittedName>
        <fullName evidence="2">Uncharacterized protein</fullName>
    </submittedName>
</protein>
<reference evidence="3" key="1">
    <citation type="journal article" date="2019" name="Int. J. Syst. Evol. Microbiol.">
        <title>The Global Catalogue of Microorganisms (GCM) 10K type strain sequencing project: providing services to taxonomists for standard genome sequencing and annotation.</title>
        <authorList>
            <consortium name="The Broad Institute Genomics Platform"/>
            <consortium name="The Broad Institute Genome Sequencing Center for Infectious Disease"/>
            <person name="Wu L."/>
            <person name="Ma J."/>
        </authorList>
    </citation>
    <scope>NUCLEOTIDE SEQUENCE [LARGE SCALE GENOMIC DNA]</scope>
    <source>
        <strain evidence="3">JCM 17688</strain>
    </source>
</reference>
<name>A0ABP8K9Q7_9ACTN</name>
<accession>A0ABP8K9Q7</accession>
<keyword evidence="3" id="KW-1185">Reference proteome</keyword>
<dbReference type="Proteomes" id="UP001500635">
    <property type="component" value="Unassembled WGS sequence"/>
</dbReference>
<organism evidence="2 3">
    <name type="scientific">Tsukamurella soli</name>
    <dbReference type="NCBI Taxonomy" id="644556"/>
    <lineage>
        <taxon>Bacteria</taxon>
        <taxon>Bacillati</taxon>
        <taxon>Actinomycetota</taxon>
        <taxon>Actinomycetes</taxon>
        <taxon>Mycobacteriales</taxon>
        <taxon>Tsukamurellaceae</taxon>
        <taxon>Tsukamurella</taxon>
    </lineage>
</organism>
<dbReference type="EMBL" id="BAABFR010000099">
    <property type="protein sequence ID" value="GAA4402566.1"/>
    <property type="molecule type" value="Genomic_DNA"/>
</dbReference>
<comment type="caution">
    <text evidence="2">The sequence shown here is derived from an EMBL/GenBank/DDBJ whole genome shotgun (WGS) entry which is preliminary data.</text>
</comment>